<keyword evidence="3" id="KW-1185">Reference proteome</keyword>
<name>A0AAD7XTZ9_9FUNG</name>
<evidence type="ECO:0000256" key="1">
    <source>
        <dbReference type="SAM" id="MobiDB-lite"/>
    </source>
</evidence>
<protein>
    <submittedName>
        <fullName evidence="2">Uncharacterized protein</fullName>
    </submittedName>
</protein>
<proteinExistence type="predicted"/>
<dbReference type="EMBL" id="JARTCD010000094">
    <property type="protein sequence ID" value="KAJ8652791.1"/>
    <property type="molecule type" value="Genomic_DNA"/>
</dbReference>
<comment type="caution">
    <text evidence="2">The sequence shown here is derived from an EMBL/GenBank/DDBJ whole genome shotgun (WGS) entry which is preliminary data.</text>
</comment>
<organism evidence="2 3">
    <name type="scientific">Lichtheimia ornata</name>
    <dbReference type="NCBI Taxonomy" id="688661"/>
    <lineage>
        <taxon>Eukaryota</taxon>
        <taxon>Fungi</taxon>
        <taxon>Fungi incertae sedis</taxon>
        <taxon>Mucoromycota</taxon>
        <taxon>Mucoromycotina</taxon>
        <taxon>Mucoromycetes</taxon>
        <taxon>Mucorales</taxon>
        <taxon>Lichtheimiaceae</taxon>
        <taxon>Lichtheimia</taxon>
    </lineage>
</organism>
<feature type="region of interest" description="Disordered" evidence="1">
    <location>
        <begin position="1"/>
        <end position="29"/>
    </location>
</feature>
<gene>
    <name evidence="2" type="ORF">O0I10_011597</name>
</gene>
<dbReference type="AlphaFoldDB" id="A0AAD7XTZ9"/>
<dbReference type="RefSeq" id="XP_058337705.1">
    <property type="nucleotide sequence ID" value="XM_058491561.1"/>
</dbReference>
<reference evidence="2 3" key="1">
    <citation type="submission" date="2023-03" db="EMBL/GenBank/DDBJ databases">
        <title>Genome sequence of Lichtheimia ornata CBS 291.66.</title>
        <authorList>
            <person name="Mohabir J.T."/>
            <person name="Shea T.P."/>
            <person name="Kurbessoian T."/>
            <person name="Berby B."/>
            <person name="Fontaine J."/>
            <person name="Livny J."/>
            <person name="Gnirke A."/>
            <person name="Stajich J.E."/>
            <person name="Cuomo C.A."/>
        </authorList>
    </citation>
    <scope>NUCLEOTIDE SEQUENCE [LARGE SCALE GENOMIC DNA]</scope>
    <source>
        <strain evidence="2">CBS 291.66</strain>
    </source>
</reference>
<evidence type="ECO:0000313" key="3">
    <source>
        <dbReference type="Proteomes" id="UP001234581"/>
    </source>
</evidence>
<evidence type="ECO:0000313" key="2">
    <source>
        <dbReference type="EMBL" id="KAJ8652791.1"/>
    </source>
</evidence>
<dbReference type="GeneID" id="83218997"/>
<sequence>MHDLQPLANMNSVNTANTKKKPSFKDFVGDNQDKLVDWSVDIATNTATALHGIWFERYKQALQYTKPKHAKPRRPNYNNIVWNTIMSKVTTRRRLRWDYVEGGLSYVMSAVWLYK</sequence>
<accession>A0AAD7XTZ9</accession>
<feature type="compositionally biased region" description="Polar residues" evidence="1">
    <location>
        <begin position="8"/>
        <end position="17"/>
    </location>
</feature>
<dbReference type="Proteomes" id="UP001234581">
    <property type="component" value="Unassembled WGS sequence"/>
</dbReference>